<protein>
    <submittedName>
        <fullName evidence="1">Uncharacterized protein</fullName>
    </submittedName>
</protein>
<dbReference type="Proteomes" id="UP001148838">
    <property type="component" value="Unassembled WGS sequence"/>
</dbReference>
<name>A0ABQ8S295_PERAM</name>
<dbReference type="EMBL" id="JAJSOF020000037">
    <property type="protein sequence ID" value="KAJ4428017.1"/>
    <property type="molecule type" value="Genomic_DNA"/>
</dbReference>
<keyword evidence="2" id="KW-1185">Reference proteome</keyword>
<evidence type="ECO:0000313" key="2">
    <source>
        <dbReference type="Proteomes" id="UP001148838"/>
    </source>
</evidence>
<evidence type="ECO:0000313" key="1">
    <source>
        <dbReference type="EMBL" id="KAJ4428017.1"/>
    </source>
</evidence>
<comment type="caution">
    <text evidence="1">The sequence shown here is derived from an EMBL/GenBank/DDBJ whole genome shotgun (WGS) entry which is preliminary data.</text>
</comment>
<reference evidence="1 2" key="1">
    <citation type="journal article" date="2022" name="Allergy">
        <title>Genome assembly and annotation of Periplaneta americana reveal a comprehensive cockroach allergen profile.</title>
        <authorList>
            <person name="Wang L."/>
            <person name="Xiong Q."/>
            <person name="Saelim N."/>
            <person name="Wang L."/>
            <person name="Nong W."/>
            <person name="Wan A.T."/>
            <person name="Shi M."/>
            <person name="Liu X."/>
            <person name="Cao Q."/>
            <person name="Hui J.H.L."/>
            <person name="Sookrung N."/>
            <person name="Leung T.F."/>
            <person name="Tungtrongchitr A."/>
            <person name="Tsui S.K.W."/>
        </authorList>
    </citation>
    <scope>NUCLEOTIDE SEQUENCE [LARGE SCALE GENOMIC DNA]</scope>
    <source>
        <strain evidence="1">PWHHKU_190912</strain>
    </source>
</reference>
<proteinExistence type="predicted"/>
<sequence>MSSLLLYFTRQFIILMRADFSNYYDNFATEILVSEITLLENKDFLTIDRMIKDSNLIITEKKHQQRMKFSGWRINIDVLK</sequence>
<organism evidence="1 2">
    <name type="scientific">Periplaneta americana</name>
    <name type="common">American cockroach</name>
    <name type="synonym">Blatta americana</name>
    <dbReference type="NCBI Taxonomy" id="6978"/>
    <lineage>
        <taxon>Eukaryota</taxon>
        <taxon>Metazoa</taxon>
        <taxon>Ecdysozoa</taxon>
        <taxon>Arthropoda</taxon>
        <taxon>Hexapoda</taxon>
        <taxon>Insecta</taxon>
        <taxon>Pterygota</taxon>
        <taxon>Neoptera</taxon>
        <taxon>Polyneoptera</taxon>
        <taxon>Dictyoptera</taxon>
        <taxon>Blattodea</taxon>
        <taxon>Blattoidea</taxon>
        <taxon>Blattidae</taxon>
        <taxon>Blattinae</taxon>
        <taxon>Periplaneta</taxon>
    </lineage>
</organism>
<accession>A0ABQ8S295</accession>
<gene>
    <name evidence="1" type="ORF">ANN_24031</name>
</gene>